<organism evidence="1 2">
    <name type="scientific">Sedimentibacter saalensis</name>
    <dbReference type="NCBI Taxonomy" id="130788"/>
    <lineage>
        <taxon>Bacteria</taxon>
        <taxon>Bacillati</taxon>
        <taxon>Bacillota</taxon>
        <taxon>Tissierellia</taxon>
        <taxon>Sedimentibacter</taxon>
    </lineage>
</organism>
<dbReference type="Proteomes" id="UP000315343">
    <property type="component" value="Unassembled WGS sequence"/>
</dbReference>
<keyword evidence="2" id="KW-1185">Reference proteome</keyword>
<comment type="caution">
    <text evidence="1">The sequence shown here is derived from an EMBL/GenBank/DDBJ whole genome shotgun (WGS) entry which is preliminary data.</text>
</comment>
<gene>
    <name evidence="1" type="ORF">LY60_01530</name>
</gene>
<protein>
    <submittedName>
        <fullName evidence="1">Uncharacterized protein</fullName>
    </submittedName>
</protein>
<reference evidence="1 2" key="1">
    <citation type="submission" date="2019-07" db="EMBL/GenBank/DDBJ databases">
        <title>Genomic Encyclopedia of Type Strains, Phase I: the one thousand microbial genomes (KMG-I) project.</title>
        <authorList>
            <person name="Kyrpides N."/>
        </authorList>
    </citation>
    <scope>NUCLEOTIDE SEQUENCE [LARGE SCALE GENOMIC DNA]</scope>
    <source>
        <strain evidence="1 2">DSM 13558</strain>
    </source>
</reference>
<evidence type="ECO:0000313" key="2">
    <source>
        <dbReference type="Proteomes" id="UP000315343"/>
    </source>
</evidence>
<name>A0A562JFA9_9FIRM</name>
<evidence type="ECO:0000313" key="1">
    <source>
        <dbReference type="EMBL" id="TWH81773.1"/>
    </source>
</evidence>
<dbReference type="AlphaFoldDB" id="A0A562JFA9"/>
<sequence length="810" mass="94368">MNNINDKHFRIRRVIKNKCFLKLSMISLLLIFLLCSCNKDDSNLYDEIDALSQSDNISEEALSKVRDEVKVLTGLDDVEASELFSIENTYYIKVKIHDLMLHNDYIQAGDGEYTAVTNYTDRSLNNIEEKINGDVYEVWRYENGDLKRILYNMEDVVYSQDDDKIIIDGAYNSYIIKLESDNEGKEKISYECYYTDILNSDNGDFTCYINNFFSICVVDNKENKIILNKYIDLEHEFSKEDFKLDNNKVLFPSIMWVMETGWIKNSNMAYFTCYDLSNVIFVIDIDKKILSQPNFTTGAGYEGFIDKENGYVITGDTYYALDVYSYMMDHLEKQYHYYYLINLYTSEKFEIAKSIRTKIELRKEDEKTISYTASSGERVKVDISDMIGKDSAYTREGYKDTLVSELSIDEADNTKLIKFNDIVYAVVDDGESKKLVQYTQNNKVNIVADKFDDINFSELGKYISLYNKSGNLIVLDSSGNKYFEDNVFDYFSNNDYNIELGVTVWGENNDKLYILTKEDDRLRNIFEVNLVYKSIRDLACDIDCRYENIYIDIPGGFTAYSTFPGPIFYTYDKEVNDDVCLYVKYFNTGEKVEIARTKGESIHFYIFDNELNYYCIENDDIQGVYELTAGGMANTSQEQQLLLNGISLTRDIISSVYRGEEKYTYEVLLFSLAGNDDEYNLYKGYFPFDENKGFIFPLDKSNEVLTQVFGEKEYPPLEDVFDYDEESDIYYKNLDFGWNTPYRAENVTANVSDDKSKLYTEFDLINLWYDVEGDPVPTSIAKCEITYSINKINDKTYLQYENMEISKLVD</sequence>
<proteinExistence type="predicted"/>
<dbReference type="EMBL" id="VLKH01000003">
    <property type="protein sequence ID" value="TWH81773.1"/>
    <property type="molecule type" value="Genomic_DNA"/>
</dbReference>
<accession>A0A562JFA9</accession>